<evidence type="ECO:0000313" key="2">
    <source>
        <dbReference type="Proteomes" id="UP000007241"/>
    </source>
</evidence>
<protein>
    <submittedName>
        <fullName evidence="1">Uncharacterized protein</fullName>
    </submittedName>
</protein>
<evidence type="ECO:0000313" key="1">
    <source>
        <dbReference type="EMBL" id="EGF81626.1"/>
    </source>
</evidence>
<dbReference type="InParanoid" id="F4P0P0"/>
<name>F4P0P0_BATDJ</name>
<dbReference type="RefSeq" id="XP_006678271.1">
    <property type="nucleotide sequence ID" value="XM_006678208.1"/>
</dbReference>
<dbReference type="EMBL" id="GL882882">
    <property type="protein sequence ID" value="EGF81626.1"/>
    <property type="molecule type" value="Genomic_DNA"/>
</dbReference>
<proteinExistence type="predicted"/>
<reference evidence="1 2" key="1">
    <citation type="submission" date="2009-12" db="EMBL/GenBank/DDBJ databases">
        <title>The draft genome of Batrachochytrium dendrobatidis.</title>
        <authorList>
            <consortium name="US DOE Joint Genome Institute (JGI-PGF)"/>
            <person name="Kuo A."/>
            <person name="Salamov A."/>
            <person name="Schmutz J."/>
            <person name="Lucas S."/>
            <person name="Pitluck S."/>
            <person name="Rosenblum E."/>
            <person name="Stajich J."/>
            <person name="Eisen M."/>
            <person name="Grigoriev I.V."/>
        </authorList>
    </citation>
    <scope>NUCLEOTIDE SEQUENCE [LARGE SCALE GENOMIC DNA]</scope>
    <source>
        <strain evidence="2">JAM81 / FGSC 10211</strain>
    </source>
</reference>
<gene>
    <name evidence="1" type="ORF">BATDEDRAFT_87652</name>
</gene>
<organism evidence="1 2">
    <name type="scientific">Batrachochytrium dendrobatidis (strain JAM81 / FGSC 10211)</name>
    <name type="common">Frog chytrid fungus</name>
    <dbReference type="NCBI Taxonomy" id="684364"/>
    <lineage>
        <taxon>Eukaryota</taxon>
        <taxon>Fungi</taxon>
        <taxon>Fungi incertae sedis</taxon>
        <taxon>Chytridiomycota</taxon>
        <taxon>Chytridiomycota incertae sedis</taxon>
        <taxon>Chytridiomycetes</taxon>
        <taxon>Rhizophydiales</taxon>
        <taxon>Rhizophydiales incertae sedis</taxon>
        <taxon>Batrachochytrium</taxon>
    </lineage>
</organism>
<dbReference type="AlphaFoldDB" id="F4P0P0"/>
<keyword evidence="2" id="KW-1185">Reference proteome</keyword>
<accession>F4P0P0</accession>
<dbReference type="GeneID" id="18242852"/>
<sequence>MKLFQETKVLTKSTLVANNLQRPTLDNIFSEAKQDRAFALIPASNSIGIVLQHSLRKRPTLDELEKLIEHKM</sequence>
<dbReference type="HOGENOM" id="CLU_2721819_0_0_1"/>
<dbReference type="Proteomes" id="UP000007241">
    <property type="component" value="Unassembled WGS sequence"/>
</dbReference>